<dbReference type="OrthoDB" id="6359816at2759"/>
<name>A0A151Z9V7_TIELA</name>
<proteinExistence type="predicted"/>
<dbReference type="STRING" id="361077.A0A151Z9V7"/>
<dbReference type="SUPFAM" id="SSF48371">
    <property type="entry name" value="ARM repeat"/>
    <property type="match status" value="1"/>
</dbReference>
<dbReference type="InterPro" id="IPR011989">
    <property type="entry name" value="ARM-like"/>
</dbReference>
<evidence type="ECO:0000259" key="2">
    <source>
        <dbReference type="PROSITE" id="PS50097"/>
    </source>
</evidence>
<feature type="domain" description="BTB" evidence="2">
    <location>
        <begin position="416"/>
        <end position="482"/>
    </location>
</feature>
<organism evidence="3 4">
    <name type="scientific">Tieghemostelium lacteum</name>
    <name type="common">Slime mold</name>
    <name type="synonym">Dictyostelium lacteum</name>
    <dbReference type="NCBI Taxonomy" id="361077"/>
    <lineage>
        <taxon>Eukaryota</taxon>
        <taxon>Amoebozoa</taxon>
        <taxon>Evosea</taxon>
        <taxon>Eumycetozoa</taxon>
        <taxon>Dictyostelia</taxon>
        <taxon>Dictyosteliales</taxon>
        <taxon>Raperosteliaceae</taxon>
        <taxon>Tieghemostelium</taxon>
    </lineage>
</organism>
<dbReference type="PROSITE" id="PS50097">
    <property type="entry name" value="BTB"/>
    <property type="match status" value="1"/>
</dbReference>
<gene>
    <name evidence="3" type="ORF">DLAC_09350</name>
</gene>
<dbReference type="InterPro" id="IPR000210">
    <property type="entry name" value="BTB/POZ_dom"/>
</dbReference>
<dbReference type="SUPFAM" id="SSF54695">
    <property type="entry name" value="POZ domain"/>
    <property type="match status" value="1"/>
</dbReference>
<reference evidence="3 4" key="1">
    <citation type="submission" date="2015-12" db="EMBL/GenBank/DDBJ databases">
        <title>Dictyostelia acquired genes for synthesis and detection of signals that induce cell-type specialization by lateral gene transfer from prokaryotes.</title>
        <authorList>
            <person name="Gloeckner G."/>
            <person name="Schaap P."/>
        </authorList>
    </citation>
    <scope>NUCLEOTIDE SEQUENCE [LARGE SCALE GENOMIC DNA]</scope>
    <source>
        <strain evidence="3 4">TK</strain>
    </source>
</reference>
<evidence type="ECO:0000313" key="4">
    <source>
        <dbReference type="Proteomes" id="UP000076078"/>
    </source>
</evidence>
<feature type="region of interest" description="Disordered" evidence="1">
    <location>
        <begin position="68"/>
        <end position="135"/>
    </location>
</feature>
<accession>A0A151Z9V7</accession>
<dbReference type="FunCoup" id="A0A151Z9V7">
    <property type="interactions" value="169"/>
</dbReference>
<keyword evidence="4" id="KW-1185">Reference proteome</keyword>
<feature type="compositionally biased region" description="Low complexity" evidence="1">
    <location>
        <begin position="71"/>
        <end position="131"/>
    </location>
</feature>
<dbReference type="Gene3D" id="3.30.710.10">
    <property type="entry name" value="Potassium Channel Kv1.1, Chain A"/>
    <property type="match status" value="1"/>
</dbReference>
<evidence type="ECO:0000256" key="1">
    <source>
        <dbReference type="SAM" id="MobiDB-lite"/>
    </source>
</evidence>
<dbReference type="AlphaFoldDB" id="A0A151Z9V7"/>
<dbReference type="Pfam" id="PF00651">
    <property type="entry name" value="BTB"/>
    <property type="match status" value="1"/>
</dbReference>
<dbReference type="Gene3D" id="1.25.10.10">
    <property type="entry name" value="Leucine-rich Repeat Variant"/>
    <property type="match status" value="1"/>
</dbReference>
<dbReference type="CDD" id="cd14733">
    <property type="entry name" value="BACK"/>
    <property type="match status" value="1"/>
</dbReference>
<dbReference type="SMART" id="SM00225">
    <property type="entry name" value="BTB"/>
    <property type="match status" value="1"/>
</dbReference>
<protein>
    <recommendedName>
        <fullName evidence="2">BTB domain-containing protein</fullName>
    </recommendedName>
</protein>
<dbReference type="Proteomes" id="UP000076078">
    <property type="component" value="Unassembled WGS sequence"/>
</dbReference>
<dbReference type="InterPro" id="IPR011333">
    <property type="entry name" value="SKP1/BTB/POZ_sf"/>
</dbReference>
<dbReference type="InParanoid" id="A0A151Z9V7"/>
<dbReference type="PANTHER" id="PTHR24413">
    <property type="entry name" value="SPECKLE-TYPE POZ PROTEIN"/>
    <property type="match status" value="1"/>
</dbReference>
<dbReference type="OMA" id="YAHKAIC"/>
<dbReference type="EMBL" id="LODT01000037">
    <property type="protein sequence ID" value="KYQ90715.1"/>
    <property type="molecule type" value="Genomic_DNA"/>
</dbReference>
<dbReference type="InterPro" id="IPR016024">
    <property type="entry name" value="ARM-type_fold"/>
</dbReference>
<sequence length="597" mass="67841">MMAETNEPETDPISEAVGFIENILSNNSDQQYQGLKGLMLCSTSHVVELFKNPSFYYHIKRHPNHKFTHLSTSSNSQQQQSGIGVTSPTSSSTTDSSSDSSPSTSPKSSPPNNSCSSPSSNHSSSPTSSPPKYSEIDLGRLKKKKRSHIKNLIDLCLSETKKVQSAALRLLWHLSAQADLKVLLFEEGVLDKLKMLMVNDEKYNFELDSRQNGVHRSEVQLASSAILQNITEYKFERGEINPNQVKIVNEGIVELILLPRSKSQDKRVQFLTTLTIANLSMNEENHQVLDRCQAFDFVEQFVTTNSLHMDLVCHWITLQPHIPLLHSKYPQVQLFALYCLYNLMRNDQYKVEVWKGLSVNNGVQSIFLLLHSSHPKVVELARKIADQLQIEEPSVTVNTTKIGTDLKKLFNNSEFSDVCFVCDDKKLYAHKAICASRCEQMRAMFTWGRESKEQEITLPHIPYQAMYGVLEYIYCGLATINWENACDLLQWADFFSLAGLKSSCEFYLWHYIDLENAPIILSVADRYRCIQLRNVCANFVIRNWDKIKDTENWINQVSPDIKDFILDKIYSLITCSCGCVCNCIDDSTNPKPLDAES</sequence>
<comment type="caution">
    <text evidence="3">The sequence shown here is derived from an EMBL/GenBank/DDBJ whole genome shotgun (WGS) entry which is preliminary data.</text>
</comment>
<evidence type="ECO:0000313" key="3">
    <source>
        <dbReference type="EMBL" id="KYQ90715.1"/>
    </source>
</evidence>